<dbReference type="CDD" id="cd00712">
    <property type="entry name" value="AsnB"/>
    <property type="match status" value="1"/>
</dbReference>
<evidence type="ECO:0000259" key="12">
    <source>
        <dbReference type="PROSITE" id="PS51278"/>
    </source>
</evidence>
<evidence type="ECO:0000256" key="8">
    <source>
        <dbReference type="ARBA" id="ARBA00048741"/>
    </source>
</evidence>
<gene>
    <name evidence="13" type="primary">wsfA</name>
</gene>
<dbReference type="InterPro" id="IPR033738">
    <property type="entry name" value="AsnB_N"/>
</dbReference>
<keyword evidence="5 10" id="KW-0067">ATP-binding</keyword>
<dbReference type="CDD" id="cd01991">
    <property type="entry name" value="Asn_synthase_B_C"/>
    <property type="match status" value="1"/>
</dbReference>
<proteinExistence type="inferred from homology"/>
<evidence type="ECO:0000256" key="5">
    <source>
        <dbReference type="ARBA" id="ARBA00022840"/>
    </source>
</evidence>
<feature type="domain" description="Glutamine amidotransferase type-2" evidence="12">
    <location>
        <begin position="2"/>
        <end position="206"/>
    </location>
</feature>
<dbReference type="GO" id="GO:0005524">
    <property type="term" value="F:ATP binding"/>
    <property type="evidence" value="ECO:0007669"/>
    <property type="project" value="UniProtKB-KW"/>
</dbReference>
<reference evidence="13" key="1">
    <citation type="journal article" date="2009" name="Appl. Environ. Microbiol.">
        <title>Construction of a gene knockout system for application in Paenibacillus alvei CCM 2051T, exemplified by the S-layer glycan biosynthesis initiation enzyme WsfP.</title>
        <authorList>
            <person name="Zarschler K."/>
            <person name="Janesch B."/>
            <person name="Zayni S."/>
            <person name="Schaffer C."/>
            <person name="Messner P."/>
        </authorList>
    </citation>
    <scope>NUCLEOTIDE SEQUENCE</scope>
    <source>
        <strain evidence="13">CCM 2051</strain>
    </source>
</reference>
<reference evidence="13" key="2">
    <citation type="journal article" date="2010" name="Glycobiology">
        <title>Protein tyrosine O-glycosylation--a rather unexplored prokaryotic glycosylation system.</title>
        <authorList>
            <person name="Zarschler K."/>
            <person name="Janesch B."/>
            <person name="Pabst M."/>
            <person name="Altmann F."/>
            <person name="Messner P."/>
            <person name="Schaeffer C."/>
        </authorList>
    </citation>
    <scope>NUCLEOTIDE SEQUENCE</scope>
    <source>
        <strain evidence="13">CCM 2051</strain>
    </source>
</reference>
<dbReference type="Gene3D" id="3.40.50.620">
    <property type="entry name" value="HUPs"/>
    <property type="match status" value="1"/>
</dbReference>
<protein>
    <recommendedName>
        <fullName evidence="3">asparagine synthase (glutamine-hydrolyzing)</fullName>
        <ecNumber evidence="3">6.3.5.4</ecNumber>
    </recommendedName>
</protein>
<evidence type="ECO:0000256" key="9">
    <source>
        <dbReference type="PIRSR" id="PIRSR001589-1"/>
    </source>
</evidence>
<comment type="catalytic activity">
    <reaction evidence="8">
        <text>L-aspartate + L-glutamine + ATP + H2O = L-asparagine + L-glutamate + AMP + diphosphate + H(+)</text>
        <dbReference type="Rhea" id="RHEA:12228"/>
        <dbReference type="ChEBI" id="CHEBI:15377"/>
        <dbReference type="ChEBI" id="CHEBI:15378"/>
        <dbReference type="ChEBI" id="CHEBI:29985"/>
        <dbReference type="ChEBI" id="CHEBI:29991"/>
        <dbReference type="ChEBI" id="CHEBI:30616"/>
        <dbReference type="ChEBI" id="CHEBI:33019"/>
        <dbReference type="ChEBI" id="CHEBI:58048"/>
        <dbReference type="ChEBI" id="CHEBI:58359"/>
        <dbReference type="ChEBI" id="CHEBI:456215"/>
        <dbReference type="EC" id="6.3.5.4"/>
    </reaction>
</comment>
<dbReference type="InterPro" id="IPR051786">
    <property type="entry name" value="ASN_synthetase/amidase"/>
</dbReference>
<dbReference type="GO" id="GO:0004066">
    <property type="term" value="F:asparagine synthase (glutamine-hydrolyzing) activity"/>
    <property type="evidence" value="ECO:0007669"/>
    <property type="project" value="UniProtKB-EC"/>
</dbReference>
<dbReference type="SUPFAM" id="SSF56235">
    <property type="entry name" value="N-terminal nucleophile aminohydrolases (Ntn hydrolases)"/>
    <property type="match status" value="1"/>
</dbReference>
<feature type="site" description="Important for beta-aspartyl-AMP intermediate formation" evidence="11">
    <location>
        <position position="341"/>
    </location>
</feature>
<dbReference type="NCBIfam" id="TIGR01536">
    <property type="entry name" value="asn_synth_AEB"/>
    <property type="match status" value="1"/>
</dbReference>
<dbReference type="InterPro" id="IPR001962">
    <property type="entry name" value="Asn_synthase"/>
</dbReference>
<comment type="pathway">
    <text evidence="1">Amino-acid biosynthesis; L-asparagine biosynthesis; L-asparagine from L-aspartate (L-Gln route): step 1/1.</text>
</comment>
<dbReference type="GO" id="GO:0006529">
    <property type="term" value="P:asparagine biosynthetic process"/>
    <property type="evidence" value="ECO:0007669"/>
    <property type="project" value="UniProtKB-KW"/>
</dbReference>
<dbReference type="Pfam" id="PF13537">
    <property type="entry name" value="GATase_7"/>
    <property type="match status" value="1"/>
</dbReference>
<evidence type="ECO:0000256" key="10">
    <source>
        <dbReference type="PIRSR" id="PIRSR001589-2"/>
    </source>
</evidence>
<dbReference type="Pfam" id="PF00733">
    <property type="entry name" value="Asn_synthase"/>
    <property type="match status" value="1"/>
</dbReference>
<dbReference type="InterPro" id="IPR029055">
    <property type="entry name" value="Ntn_hydrolases_N"/>
</dbReference>
<dbReference type="SUPFAM" id="SSF52402">
    <property type="entry name" value="Adenine nucleotide alpha hydrolases-like"/>
    <property type="match status" value="1"/>
</dbReference>
<keyword evidence="4 10" id="KW-0547">Nucleotide-binding</keyword>
<dbReference type="InterPro" id="IPR014729">
    <property type="entry name" value="Rossmann-like_a/b/a_fold"/>
</dbReference>
<keyword evidence="6 9" id="KW-0061">Asparagine biosynthesis</keyword>
<accession>D6QW60</accession>
<dbReference type="PANTHER" id="PTHR43284:SF1">
    <property type="entry name" value="ASPARAGINE SYNTHETASE"/>
    <property type="match status" value="1"/>
</dbReference>
<feature type="binding site" evidence="10">
    <location>
        <position position="268"/>
    </location>
    <ligand>
        <name>ATP</name>
        <dbReference type="ChEBI" id="CHEBI:30616"/>
    </ligand>
</feature>
<evidence type="ECO:0000256" key="7">
    <source>
        <dbReference type="ARBA" id="ARBA00022962"/>
    </source>
</evidence>
<dbReference type="InterPro" id="IPR006426">
    <property type="entry name" value="Asn_synth_AEB"/>
</dbReference>
<evidence type="ECO:0000256" key="1">
    <source>
        <dbReference type="ARBA" id="ARBA00005187"/>
    </source>
</evidence>
<evidence type="ECO:0000256" key="6">
    <source>
        <dbReference type="ARBA" id="ARBA00022888"/>
    </source>
</evidence>
<feature type="binding site" evidence="10">
    <location>
        <begin position="339"/>
        <end position="340"/>
    </location>
    <ligand>
        <name>ATP</name>
        <dbReference type="ChEBI" id="CHEBI:30616"/>
    </ligand>
</feature>
<dbReference type="EMBL" id="HM011508">
    <property type="protein sequence ID" value="ADG29289.1"/>
    <property type="molecule type" value="Genomic_DNA"/>
</dbReference>
<evidence type="ECO:0000256" key="11">
    <source>
        <dbReference type="PIRSR" id="PIRSR001589-3"/>
    </source>
</evidence>
<evidence type="ECO:0000256" key="3">
    <source>
        <dbReference type="ARBA" id="ARBA00012737"/>
    </source>
</evidence>
<feature type="binding site" evidence="10">
    <location>
        <position position="95"/>
    </location>
    <ligand>
        <name>L-glutamine</name>
        <dbReference type="ChEBI" id="CHEBI:58359"/>
    </ligand>
</feature>
<name>D6QW60_PAEAL</name>
<dbReference type="InterPro" id="IPR017932">
    <property type="entry name" value="GATase_2_dom"/>
</dbReference>
<evidence type="ECO:0000256" key="4">
    <source>
        <dbReference type="ARBA" id="ARBA00022741"/>
    </source>
</evidence>
<keyword evidence="7 9" id="KW-0315">Glutamine amidotransferase</keyword>
<dbReference type="PIRSF" id="PIRSF001589">
    <property type="entry name" value="Asn_synthetase_glu-h"/>
    <property type="match status" value="1"/>
</dbReference>
<dbReference type="EC" id="6.3.5.4" evidence="3"/>
<evidence type="ECO:0000256" key="2">
    <source>
        <dbReference type="ARBA" id="ARBA00005752"/>
    </source>
</evidence>
<keyword evidence="9" id="KW-0028">Amino-acid biosynthesis</keyword>
<sequence>MCGILFAKSNRITKNEFINSLKIIKYRGPDAPLCFFQHNDFMLGHNRLSIMDLDSRANQPFFSDDQRYVMIYNGEVYNYKELASQYMIEMKTSSDTELILKLYLKIGSSMLNKLNGMFSLIILDTLTNEYFIARDRLGIKPLYYVQQNNELIISSEVAPLLKFTSANLDETAIRQYKKMRNFFNNRTIYKNILEFPPAHFSCNGKISKYWSNNYSEKAPPSDEELKYLIESAVNYRKISDVSVGSYLSGGLDSTIVTALANVNHTWTIGFANENEFKWSKIAADKFGTEHHCISINREEFLETARKLITERKELLTVPNEVLIYFMTLQAKSENSVILSGEGADELFFGYDRIFKWAAATTHWDIKGFNDFYSYGSHDDIEIIEDAINPYLEHQKPISIVASFFQEAHLRGLLRRLDNSTMMCSVEARSPFLDFRLVERLSGVSIEYKMENQVVKAPLKRIFKDLLPVEVIERKKIGFPVPLTDIFAGQKAHSVSYDSWFDFNWLCWRETYDYWLYFWSI</sequence>
<dbReference type="Gene3D" id="3.60.20.10">
    <property type="entry name" value="Glutamine Phosphoribosylpyrophosphate, subunit 1, domain 1"/>
    <property type="match status" value="1"/>
</dbReference>
<organism evidence="13">
    <name type="scientific">Paenibacillus alvei</name>
    <name type="common">Bacillus alvei</name>
    <dbReference type="NCBI Taxonomy" id="44250"/>
    <lineage>
        <taxon>Bacteria</taxon>
        <taxon>Bacillati</taxon>
        <taxon>Bacillota</taxon>
        <taxon>Bacilli</taxon>
        <taxon>Bacillales</taxon>
        <taxon>Paenibacillaceae</taxon>
        <taxon>Paenibacillus</taxon>
    </lineage>
</organism>
<dbReference type="PROSITE" id="PS51278">
    <property type="entry name" value="GATASE_TYPE_2"/>
    <property type="match status" value="1"/>
</dbReference>
<feature type="active site" description="For GATase activity" evidence="9">
    <location>
        <position position="2"/>
    </location>
</feature>
<evidence type="ECO:0000313" key="13">
    <source>
        <dbReference type="EMBL" id="ADG29289.1"/>
    </source>
</evidence>
<comment type="similarity">
    <text evidence="2">Belongs to the asparagine synthetase family.</text>
</comment>
<dbReference type="PANTHER" id="PTHR43284">
    <property type="entry name" value="ASPARAGINE SYNTHETASE (GLUTAMINE-HYDROLYZING)"/>
    <property type="match status" value="1"/>
</dbReference>
<dbReference type="AlphaFoldDB" id="D6QW60"/>